<dbReference type="PROSITE" id="PS00562">
    <property type="entry name" value="CBM1_1"/>
    <property type="match status" value="1"/>
</dbReference>
<feature type="transmembrane region" description="Helical" evidence="8">
    <location>
        <begin position="89"/>
        <end position="110"/>
    </location>
</feature>
<keyword evidence="4" id="KW-0732">Signal</keyword>
<evidence type="ECO:0000259" key="10">
    <source>
        <dbReference type="PROSITE" id="PS51164"/>
    </source>
</evidence>
<accession>A0A420Y531</accession>
<feature type="compositionally biased region" description="Basic and acidic residues" evidence="7">
    <location>
        <begin position="1"/>
        <end position="13"/>
    </location>
</feature>
<dbReference type="InterPro" id="IPR000254">
    <property type="entry name" value="CBD"/>
</dbReference>
<organism evidence="11 12">
    <name type="scientific">Coniochaeta pulveracea</name>
    <dbReference type="NCBI Taxonomy" id="177199"/>
    <lineage>
        <taxon>Eukaryota</taxon>
        <taxon>Fungi</taxon>
        <taxon>Dikarya</taxon>
        <taxon>Ascomycota</taxon>
        <taxon>Pezizomycotina</taxon>
        <taxon>Sordariomycetes</taxon>
        <taxon>Sordariomycetidae</taxon>
        <taxon>Coniochaetales</taxon>
        <taxon>Coniochaetaceae</taxon>
        <taxon>Coniochaeta</taxon>
    </lineage>
</organism>
<feature type="transmembrane region" description="Helical" evidence="8">
    <location>
        <begin position="461"/>
        <end position="483"/>
    </location>
</feature>
<dbReference type="InterPro" id="IPR035971">
    <property type="entry name" value="CBD_sf"/>
</dbReference>
<evidence type="ECO:0000256" key="5">
    <source>
        <dbReference type="ARBA" id="ARBA00022989"/>
    </source>
</evidence>
<gene>
    <name evidence="11" type="ORF">DL546_005162</name>
</gene>
<evidence type="ECO:0000313" key="11">
    <source>
        <dbReference type="EMBL" id="RKU42947.1"/>
    </source>
</evidence>
<dbReference type="GO" id="GO:0016788">
    <property type="term" value="F:hydrolase activity, acting on ester bonds"/>
    <property type="evidence" value="ECO:0007669"/>
    <property type="project" value="InterPro"/>
</dbReference>
<dbReference type="PROSITE" id="PS51164">
    <property type="entry name" value="CBM1_2"/>
    <property type="match status" value="1"/>
</dbReference>
<feature type="region of interest" description="Disordered" evidence="7">
    <location>
        <begin position="1"/>
        <end position="80"/>
    </location>
</feature>
<dbReference type="OrthoDB" id="5296287at2759"/>
<keyword evidence="12" id="KW-1185">Reference proteome</keyword>
<dbReference type="PANTHER" id="PTHR23502:SF68">
    <property type="entry name" value="MULTIDRUG TRANSPORTER, PUTATIVE (AFU_ORTHOLOGUE AFUA_3G01120)-RELATED"/>
    <property type="match status" value="1"/>
</dbReference>
<dbReference type="SUPFAM" id="SSF57180">
    <property type="entry name" value="Cellulose-binding domain"/>
    <property type="match status" value="1"/>
</dbReference>
<dbReference type="GO" id="GO:0016020">
    <property type="term" value="C:membrane"/>
    <property type="evidence" value="ECO:0007669"/>
    <property type="project" value="UniProtKB-SubCell"/>
</dbReference>
<dbReference type="InterPro" id="IPR036259">
    <property type="entry name" value="MFS_trans_sf"/>
</dbReference>
<evidence type="ECO:0000256" key="2">
    <source>
        <dbReference type="ARBA" id="ARBA00008335"/>
    </source>
</evidence>
<name>A0A420Y531_9PEZI</name>
<dbReference type="Pfam" id="PF07690">
    <property type="entry name" value="MFS_1"/>
    <property type="match status" value="1"/>
</dbReference>
<reference evidence="11 12" key="1">
    <citation type="submission" date="2018-08" db="EMBL/GenBank/DDBJ databases">
        <title>Draft genome of the lignicolous fungus Coniochaeta pulveracea.</title>
        <authorList>
            <person name="Borstlap C.J."/>
            <person name="De Witt R.N."/>
            <person name="Botha A."/>
            <person name="Volschenk H."/>
        </authorList>
    </citation>
    <scope>NUCLEOTIDE SEQUENCE [LARGE SCALE GENOMIC DNA]</scope>
    <source>
        <strain evidence="11 12">CAB683</strain>
    </source>
</reference>
<dbReference type="Pfam" id="PF00657">
    <property type="entry name" value="Lipase_GDSL"/>
    <property type="match status" value="1"/>
</dbReference>
<keyword evidence="6 8" id="KW-0472">Membrane</keyword>
<dbReference type="InterPro" id="IPR020846">
    <property type="entry name" value="MFS_dom"/>
</dbReference>
<dbReference type="FunFam" id="1.20.1250.20:FF:000011">
    <property type="entry name" value="MFS multidrug transporter, putative"/>
    <property type="match status" value="1"/>
</dbReference>
<evidence type="ECO:0000256" key="4">
    <source>
        <dbReference type="ARBA" id="ARBA00022729"/>
    </source>
</evidence>
<feature type="transmembrane region" description="Helical" evidence="8">
    <location>
        <begin position="360"/>
        <end position="379"/>
    </location>
</feature>
<dbReference type="GO" id="GO:0005576">
    <property type="term" value="C:extracellular region"/>
    <property type="evidence" value="ECO:0007669"/>
    <property type="project" value="InterPro"/>
</dbReference>
<dbReference type="SUPFAM" id="SSF52266">
    <property type="entry name" value="SGNH hydrolase"/>
    <property type="match status" value="1"/>
</dbReference>
<feature type="transmembrane region" description="Helical" evidence="8">
    <location>
        <begin position="315"/>
        <end position="340"/>
    </location>
</feature>
<dbReference type="EMBL" id="QVQW01000049">
    <property type="protein sequence ID" value="RKU42947.1"/>
    <property type="molecule type" value="Genomic_DNA"/>
</dbReference>
<evidence type="ECO:0000259" key="9">
    <source>
        <dbReference type="PROSITE" id="PS50850"/>
    </source>
</evidence>
<feature type="transmembrane region" description="Helical" evidence="8">
    <location>
        <begin position="427"/>
        <end position="449"/>
    </location>
</feature>
<dbReference type="GO" id="GO:0030248">
    <property type="term" value="F:cellulose binding"/>
    <property type="evidence" value="ECO:0007669"/>
    <property type="project" value="InterPro"/>
</dbReference>
<sequence length="975" mass="103677">MAHQPKELADSWPRDSSLPDLEKGATVEIPPSLDGVTITPDPGAGTDLEETAVSTEKRQSAQQPDPDIVGWDGPDDPANPMNWPDKKKWMNVATLSVLTIITPLGSSMFAPGIPRIMMEFHQSSSTTATFILSIYILGFAFGPLFIAPLSEIYGRSPLYNAGNALFVVFSVGAALSNSIGMLMAFRFLMGIAGAVPITIGSGSIADIMPVEKRGRAMSAWALGPLLGPCIGPVAGGYMIEAIGWRWIYWLVAILGGVCAPIALFVLRESYAQVILQRKVNRLRKETGRPNLRSALETHSNATDKFKVAIIRPLKLLILTPIVTLPALYIAITYGILYLLITTFSYVYSGVYHFGPGTVGLSFLPAGIGMMIGVVGFGLLSDSMVKRKQAQGIQHKPEIRISPMLTIPCGLTLPIGLFLYGWTADKGVFWIVPMIGVVIFTAGLMGVMMCIQNYLLDTYPRYAASVTAALAVLRSLLGALLPLGGLQMYEALGIGWGNSLLGFISLALVPIPLCFYIYGSSRAWAERDDSFPSPSNMAWIPTHGWEKPQLRLLYSKLQAQRIVFSADGASEVLHLSGPFTSATSTSADLGWEGWHLVSYGYAMAGFLGLLLAATTPVLVSAAQGVVGMYGQCGGIGYNGSTACISGAVCTAYNPYYSQCVPGTAATTSGSTTLATSTTKPVTTTSSSCKTRTCTSAASPSGTAAAVKYFINFGDSYSQTGFDPNSTKPSASDPLGNPPLPGWTASGGLNWVGFLASQLNTSTLLTYNFAYGGATTDASLVTPYASTVLSFVDQVQQFSGSIASHPSYAPWTATNTLVGVWIGVNDVGNSYWRGDETALLGQIMDRYFEQLQIVYDAGARNFVLLSVPPIDKTPMMLSQAADSRNLESTVIGEYNSLLASRLAAFKAANSGVTAVVVDTSVPFNTAIANPSAYGAPNATCYNGDGTSCLWFNDYHPGIAINKLVAQAVASAWKGSFF</sequence>
<dbReference type="AlphaFoldDB" id="A0A420Y531"/>
<feature type="transmembrane region" description="Helical" evidence="8">
    <location>
        <begin position="161"/>
        <end position="181"/>
    </location>
</feature>
<evidence type="ECO:0000256" key="6">
    <source>
        <dbReference type="ARBA" id="ARBA00023136"/>
    </source>
</evidence>
<dbReference type="Gene3D" id="3.40.50.1110">
    <property type="entry name" value="SGNH hydrolase"/>
    <property type="match status" value="1"/>
</dbReference>
<evidence type="ECO:0000313" key="12">
    <source>
        <dbReference type="Proteomes" id="UP000275385"/>
    </source>
</evidence>
<feature type="transmembrane region" description="Helical" evidence="8">
    <location>
        <begin position="130"/>
        <end position="149"/>
    </location>
</feature>
<dbReference type="CDD" id="cd01846">
    <property type="entry name" value="fatty_acyltransferase_like"/>
    <property type="match status" value="1"/>
</dbReference>
<dbReference type="Pfam" id="PF00734">
    <property type="entry name" value="CBM_1"/>
    <property type="match status" value="1"/>
</dbReference>
<evidence type="ECO:0000256" key="7">
    <source>
        <dbReference type="SAM" id="MobiDB-lite"/>
    </source>
</evidence>
<dbReference type="InterPro" id="IPR011701">
    <property type="entry name" value="MFS"/>
</dbReference>
<evidence type="ECO:0000256" key="3">
    <source>
        <dbReference type="ARBA" id="ARBA00022692"/>
    </source>
</evidence>
<feature type="transmembrane region" description="Helical" evidence="8">
    <location>
        <begin position="400"/>
        <end position="421"/>
    </location>
</feature>
<feature type="transmembrane region" description="Helical" evidence="8">
    <location>
        <begin position="246"/>
        <end position="266"/>
    </location>
</feature>
<keyword evidence="5 8" id="KW-1133">Transmembrane helix</keyword>
<proteinExistence type="inferred from homology"/>
<comment type="similarity">
    <text evidence="2">Belongs to the major facilitator superfamily.</text>
</comment>
<dbReference type="PROSITE" id="PS50850">
    <property type="entry name" value="MFS"/>
    <property type="match status" value="1"/>
</dbReference>
<feature type="transmembrane region" description="Helical" evidence="8">
    <location>
        <begin position="219"/>
        <end position="240"/>
    </location>
</feature>
<feature type="transmembrane region" description="Helical" evidence="8">
    <location>
        <begin position="598"/>
        <end position="618"/>
    </location>
</feature>
<dbReference type="SUPFAM" id="SSF103473">
    <property type="entry name" value="MFS general substrate transporter"/>
    <property type="match status" value="1"/>
</dbReference>
<evidence type="ECO:0008006" key="13">
    <source>
        <dbReference type="Google" id="ProtNLM"/>
    </source>
</evidence>
<dbReference type="GO" id="GO:0022857">
    <property type="term" value="F:transmembrane transporter activity"/>
    <property type="evidence" value="ECO:0007669"/>
    <property type="project" value="InterPro"/>
</dbReference>
<protein>
    <recommendedName>
        <fullName evidence="13">CBM1 domain-containing protein</fullName>
    </recommendedName>
</protein>
<dbReference type="CDD" id="cd17323">
    <property type="entry name" value="MFS_Tpo1_MDR_like"/>
    <property type="match status" value="1"/>
</dbReference>
<comment type="subcellular location">
    <subcellularLocation>
        <location evidence="1">Membrane</location>
        <topology evidence="1">Multi-pass membrane protein</topology>
    </subcellularLocation>
</comment>
<evidence type="ECO:0000256" key="8">
    <source>
        <dbReference type="SAM" id="Phobius"/>
    </source>
</evidence>
<dbReference type="InterPro" id="IPR001087">
    <property type="entry name" value="GDSL"/>
</dbReference>
<dbReference type="Gene3D" id="1.20.1250.20">
    <property type="entry name" value="MFS general substrate transporter like domains"/>
    <property type="match status" value="1"/>
</dbReference>
<feature type="domain" description="Major facilitator superfamily (MFS) profile" evidence="9">
    <location>
        <begin position="91"/>
        <end position="521"/>
    </location>
</feature>
<dbReference type="Proteomes" id="UP000275385">
    <property type="component" value="Unassembled WGS sequence"/>
</dbReference>
<comment type="caution">
    <text evidence="11">The sequence shown here is derived from an EMBL/GenBank/DDBJ whole genome shotgun (WGS) entry which is preliminary data.</text>
</comment>
<dbReference type="SMART" id="SM00236">
    <property type="entry name" value="fCBD"/>
    <property type="match status" value="1"/>
</dbReference>
<dbReference type="STRING" id="177199.A0A420Y531"/>
<feature type="transmembrane region" description="Helical" evidence="8">
    <location>
        <begin position="495"/>
        <end position="517"/>
    </location>
</feature>
<evidence type="ECO:0000256" key="1">
    <source>
        <dbReference type="ARBA" id="ARBA00004141"/>
    </source>
</evidence>
<dbReference type="GO" id="GO:0005975">
    <property type="term" value="P:carbohydrate metabolic process"/>
    <property type="evidence" value="ECO:0007669"/>
    <property type="project" value="InterPro"/>
</dbReference>
<feature type="transmembrane region" description="Helical" evidence="8">
    <location>
        <begin position="187"/>
        <end position="207"/>
    </location>
</feature>
<dbReference type="InterPro" id="IPR036514">
    <property type="entry name" value="SGNH_hydro_sf"/>
</dbReference>
<keyword evidence="3 8" id="KW-0812">Transmembrane</keyword>
<dbReference type="PANTHER" id="PTHR23502">
    <property type="entry name" value="MAJOR FACILITATOR SUPERFAMILY"/>
    <property type="match status" value="1"/>
</dbReference>
<feature type="domain" description="CBM1" evidence="10">
    <location>
        <begin position="623"/>
        <end position="659"/>
    </location>
</feature>